<keyword evidence="3" id="KW-1185">Reference proteome</keyword>
<evidence type="ECO:0000313" key="3">
    <source>
        <dbReference type="Proteomes" id="UP000656548"/>
    </source>
</evidence>
<dbReference type="RefSeq" id="WP_225949848.1">
    <property type="nucleotide sequence ID" value="NZ_JADBEJ010000005.1"/>
</dbReference>
<accession>A0ABR9LBJ8</accession>
<protein>
    <recommendedName>
        <fullName evidence="4">DUF3253 domain-containing protein</fullName>
    </recommendedName>
</protein>
<dbReference type="SUPFAM" id="SSF46785">
    <property type="entry name" value="Winged helix' DNA-binding domain"/>
    <property type="match status" value="1"/>
</dbReference>
<dbReference type="Gene3D" id="1.10.10.10">
    <property type="entry name" value="Winged helix-like DNA-binding domain superfamily/Winged helix DNA-binding domain"/>
    <property type="match status" value="1"/>
</dbReference>
<comment type="caution">
    <text evidence="2">The sequence shown here is derived from an EMBL/GenBank/DDBJ whole genome shotgun (WGS) entry which is preliminary data.</text>
</comment>
<dbReference type="InterPro" id="IPR036388">
    <property type="entry name" value="WH-like_DNA-bd_sf"/>
</dbReference>
<reference evidence="2 3" key="1">
    <citation type="submission" date="2020-10" db="EMBL/GenBank/DDBJ databases">
        <title>Sequencing the genomes of 1000 actinobacteria strains.</title>
        <authorList>
            <person name="Klenk H.-P."/>
        </authorList>
    </citation>
    <scope>NUCLEOTIDE SEQUENCE [LARGE SCALE GENOMIC DNA]</scope>
    <source>
        <strain evidence="2 3">DSM 46661</strain>
    </source>
</reference>
<feature type="region of interest" description="Disordered" evidence="1">
    <location>
        <begin position="93"/>
        <end position="117"/>
    </location>
</feature>
<dbReference type="InterPro" id="IPR021660">
    <property type="entry name" value="DUF3253"/>
</dbReference>
<name>A0ABR9LBJ8_9PSEU</name>
<dbReference type="EMBL" id="JADBEJ010000005">
    <property type="protein sequence ID" value="MBE1577817.1"/>
    <property type="molecule type" value="Genomic_DNA"/>
</dbReference>
<dbReference type="Proteomes" id="UP000656548">
    <property type="component" value="Unassembled WGS sequence"/>
</dbReference>
<sequence length="117" mass="12400">MTSRSGPRRELERILESAGPGAVHARTALGTGPVPDRLRAAILALAFARGEGGSCCPSDAARALAGEWRPLLPRARELARELARAGEVRLTQGARSLDPDAEWQGPIRIRPAGDAND</sequence>
<gene>
    <name evidence="2" type="ORF">H4W30_004877</name>
</gene>
<dbReference type="Pfam" id="PF11625">
    <property type="entry name" value="DUF3253"/>
    <property type="match status" value="1"/>
</dbReference>
<organism evidence="2 3">
    <name type="scientific">Amycolatopsis roodepoortensis</name>
    <dbReference type="NCBI Taxonomy" id="700274"/>
    <lineage>
        <taxon>Bacteria</taxon>
        <taxon>Bacillati</taxon>
        <taxon>Actinomycetota</taxon>
        <taxon>Actinomycetes</taxon>
        <taxon>Pseudonocardiales</taxon>
        <taxon>Pseudonocardiaceae</taxon>
        <taxon>Amycolatopsis</taxon>
    </lineage>
</organism>
<evidence type="ECO:0000313" key="2">
    <source>
        <dbReference type="EMBL" id="MBE1577817.1"/>
    </source>
</evidence>
<proteinExistence type="predicted"/>
<evidence type="ECO:0000256" key="1">
    <source>
        <dbReference type="SAM" id="MobiDB-lite"/>
    </source>
</evidence>
<dbReference type="InterPro" id="IPR036390">
    <property type="entry name" value="WH_DNA-bd_sf"/>
</dbReference>
<evidence type="ECO:0008006" key="4">
    <source>
        <dbReference type="Google" id="ProtNLM"/>
    </source>
</evidence>